<evidence type="ECO:0000313" key="5">
    <source>
        <dbReference type="Proteomes" id="UP001157134"/>
    </source>
</evidence>
<gene>
    <name evidence="4" type="ORF">tloyanaT_12720</name>
</gene>
<dbReference type="InterPro" id="IPR051781">
    <property type="entry name" value="Metallo-dep_Hydrolase"/>
</dbReference>
<organism evidence="4 5">
    <name type="scientific">Thalassotalea loyana</name>
    <dbReference type="NCBI Taxonomy" id="280483"/>
    <lineage>
        <taxon>Bacteria</taxon>
        <taxon>Pseudomonadati</taxon>
        <taxon>Pseudomonadota</taxon>
        <taxon>Gammaproteobacteria</taxon>
        <taxon>Alteromonadales</taxon>
        <taxon>Colwelliaceae</taxon>
        <taxon>Thalassotalea</taxon>
    </lineage>
</organism>
<dbReference type="InterPro" id="IPR011059">
    <property type="entry name" value="Metal-dep_hydrolase_composite"/>
</dbReference>
<dbReference type="Gene3D" id="3.20.20.140">
    <property type="entry name" value="Metal-dependent hydrolases"/>
    <property type="match status" value="1"/>
</dbReference>
<dbReference type="Pfam" id="PF01979">
    <property type="entry name" value="Amidohydro_1"/>
    <property type="match status" value="1"/>
</dbReference>
<dbReference type="PANTHER" id="PTHR43135">
    <property type="entry name" value="ALPHA-D-RIBOSE 1-METHYLPHOSPHONATE 5-TRIPHOSPHATE DIPHOSPHATASE"/>
    <property type="match status" value="1"/>
</dbReference>
<dbReference type="RefSeq" id="WP_284296736.1">
    <property type="nucleotide sequence ID" value="NZ_BSSV01000002.1"/>
</dbReference>
<dbReference type="PANTHER" id="PTHR43135:SF3">
    <property type="entry name" value="ALPHA-D-RIBOSE 1-METHYLPHOSPHONATE 5-TRIPHOSPHATE DIPHOSPHATASE"/>
    <property type="match status" value="1"/>
</dbReference>
<feature type="signal peptide" evidence="2">
    <location>
        <begin position="1"/>
        <end position="22"/>
    </location>
</feature>
<protein>
    <submittedName>
        <fullName evidence="4">Amidohydrolase</fullName>
    </submittedName>
</protein>
<reference evidence="4 5" key="1">
    <citation type="submission" date="2023-03" db="EMBL/GenBank/DDBJ databases">
        <title>Thalassotalea loyana LMG 22536T draft genome sequence.</title>
        <authorList>
            <person name="Sawabe T."/>
        </authorList>
    </citation>
    <scope>NUCLEOTIDE SEQUENCE [LARGE SCALE GENOMIC DNA]</scope>
    <source>
        <strain evidence="4 5">LMG 22536</strain>
    </source>
</reference>
<keyword evidence="1" id="KW-0175">Coiled coil</keyword>
<accession>A0ABQ6HA66</accession>
<evidence type="ECO:0000256" key="2">
    <source>
        <dbReference type="SAM" id="SignalP"/>
    </source>
</evidence>
<dbReference type="EMBL" id="BSSV01000002">
    <property type="protein sequence ID" value="GLX85020.1"/>
    <property type="molecule type" value="Genomic_DNA"/>
</dbReference>
<dbReference type="SUPFAM" id="SSF51556">
    <property type="entry name" value="Metallo-dependent hydrolases"/>
    <property type="match status" value="1"/>
</dbReference>
<feature type="chain" id="PRO_5045439593" evidence="2">
    <location>
        <begin position="23"/>
        <end position="410"/>
    </location>
</feature>
<dbReference type="Proteomes" id="UP001157134">
    <property type="component" value="Unassembled WGS sequence"/>
</dbReference>
<evidence type="ECO:0000256" key="1">
    <source>
        <dbReference type="SAM" id="Coils"/>
    </source>
</evidence>
<dbReference type="SUPFAM" id="SSF51338">
    <property type="entry name" value="Composite domain of metallo-dependent hydrolases"/>
    <property type="match status" value="1"/>
</dbReference>
<evidence type="ECO:0000313" key="4">
    <source>
        <dbReference type="EMBL" id="GLX85020.1"/>
    </source>
</evidence>
<keyword evidence="2" id="KW-0732">Signal</keyword>
<feature type="domain" description="Amidohydrolase-related" evidence="3">
    <location>
        <begin position="254"/>
        <end position="383"/>
    </location>
</feature>
<name>A0ABQ6HA66_9GAMM</name>
<dbReference type="InterPro" id="IPR006680">
    <property type="entry name" value="Amidohydro-rel"/>
</dbReference>
<evidence type="ECO:0000259" key="3">
    <source>
        <dbReference type="Pfam" id="PF01979"/>
    </source>
</evidence>
<sequence>MKLFKSSLLALAVAATSTWANAESLAITNATVHTAGEQGVLSNATIIVEDGVITAINPASVSADSVVDAQGRNLTPGIISVMNNLGLVEVGAVARSRDAGAKGADITFDPSLAYNPKSTVVAYTRKGGITSSVVSPRGGDNLFKGQTFYTDLSGEFDSVRVANNAVYVELGAESKGSRATNLQKLTNKLADFQAKMKKAEKDDKKSELKRDEEVLKSLLDGEKLMVVYADRASELLNIIKLKETFGLNLAIVSAADAIVVADELAKADVPVIIDALENLPSSFDALHNSLDNAAKLVNAGVKVVITTGGDTHNMYQLRYNAGNAIANGLTREQALAAITSNVADVFGLDAGEIAVGKKADLVLWSNDPFELSTKVDKIWIGGKEYSTESRSDKLRDRYMANSDMPRSYTK</sequence>
<comment type="caution">
    <text evidence="4">The sequence shown here is derived from an EMBL/GenBank/DDBJ whole genome shotgun (WGS) entry which is preliminary data.</text>
</comment>
<keyword evidence="5" id="KW-1185">Reference proteome</keyword>
<proteinExistence type="predicted"/>
<dbReference type="InterPro" id="IPR032466">
    <property type="entry name" value="Metal_Hydrolase"/>
</dbReference>
<feature type="coiled-coil region" evidence="1">
    <location>
        <begin position="182"/>
        <end position="209"/>
    </location>
</feature>